<evidence type="ECO:0000313" key="1">
    <source>
        <dbReference type="EMBL" id="GBP96773.1"/>
    </source>
</evidence>
<accession>A0A4C2ABJ9</accession>
<name>A0A4C2ABJ9_EUMVA</name>
<dbReference type="OrthoDB" id="7382669at2759"/>
<gene>
    <name evidence="1" type="ORF">EVAR_92307_1</name>
</gene>
<proteinExistence type="predicted"/>
<dbReference type="AlphaFoldDB" id="A0A4C2ABJ9"/>
<reference evidence="1 2" key="1">
    <citation type="journal article" date="2019" name="Commun. Biol.">
        <title>The bagworm genome reveals a unique fibroin gene that provides high tensile strength.</title>
        <authorList>
            <person name="Kono N."/>
            <person name="Nakamura H."/>
            <person name="Ohtoshi R."/>
            <person name="Tomita M."/>
            <person name="Numata K."/>
            <person name="Arakawa K."/>
        </authorList>
    </citation>
    <scope>NUCLEOTIDE SEQUENCE [LARGE SCALE GENOMIC DNA]</scope>
</reference>
<keyword evidence="2" id="KW-1185">Reference proteome</keyword>
<dbReference type="EMBL" id="BGZK01002833">
    <property type="protein sequence ID" value="GBP96773.1"/>
    <property type="molecule type" value="Genomic_DNA"/>
</dbReference>
<organism evidence="1 2">
    <name type="scientific">Eumeta variegata</name>
    <name type="common">Bagworm moth</name>
    <name type="synonym">Eumeta japonica</name>
    <dbReference type="NCBI Taxonomy" id="151549"/>
    <lineage>
        <taxon>Eukaryota</taxon>
        <taxon>Metazoa</taxon>
        <taxon>Ecdysozoa</taxon>
        <taxon>Arthropoda</taxon>
        <taxon>Hexapoda</taxon>
        <taxon>Insecta</taxon>
        <taxon>Pterygota</taxon>
        <taxon>Neoptera</taxon>
        <taxon>Endopterygota</taxon>
        <taxon>Lepidoptera</taxon>
        <taxon>Glossata</taxon>
        <taxon>Ditrysia</taxon>
        <taxon>Tineoidea</taxon>
        <taxon>Psychidae</taxon>
        <taxon>Oiketicinae</taxon>
        <taxon>Eumeta</taxon>
    </lineage>
</organism>
<dbReference type="Proteomes" id="UP000299102">
    <property type="component" value="Unassembled WGS sequence"/>
</dbReference>
<sequence length="292" mass="33637">MNLMSDDDHGDDVDNFEEVMTDASNNSSRSVAWTYFKRDTRNNKSYLQSLLKYSLYQQQDPLIWWREEKSVSTIISDGEKISRDSVHLPRVKDYFPLLVILSQIKGRHHRIRVCNERATLYVTHALLKTCTATSSNTTDQGVQDCKHGGSTGLGRRLPVHIEVIAAGRTDRERDGAEVRRSGGISDWVEPDYQTTQLLTGHYCFRKRLHELGLNDTSMCLCEQKDEDMDRRTSEVGKTVGVCIWMVPERCLDSMEDYKLSSKARFRAKWSHCVIQREALEAKNITIEQYYDG</sequence>
<evidence type="ECO:0000313" key="2">
    <source>
        <dbReference type="Proteomes" id="UP000299102"/>
    </source>
</evidence>
<protein>
    <submittedName>
        <fullName evidence="1">Uncharacterized protein</fullName>
    </submittedName>
</protein>
<comment type="caution">
    <text evidence="1">The sequence shown here is derived from an EMBL/GenBank/DDBJ whole genome shotgun (WGS) entry which is preliminary data.</text>
</comment>